<keyword evidence="10" id="KW-1185">Reference proteome</keyword>
<dbReference type="GO" id="GO:0006310">
    <property type="term" value="P:DNA recombination"/>
    <property type="evidence" value="ECO:0007669"/>
    <property type="project" value="UniProtKB-UniRule"/>
</dbReference>
<dbReference type="SUPFAM" id="SSF50249">
    <property type="entry name" value="Nucleic acid-binding proteins"/>
    <property type="match status" value="1"/>
</dbReference>
<protein>
    <recommendedName>
        <fullName evidence="2 7">DNA repair protein RecO</fullName>
    </recommendedName>
    <alternativeName>
        <fullName evidence="6 7">Recombination protein O</fullName>
    </alternativeName>
</protein>
<dbReference type="Pfam" id="PF11967">
    <property type="entry name" value="RecO_N"/>
    <property type="match status" value="1"/>
</dbReference>
<dbReference type="InterPro" id="IPR012340">
    <property type="entry name" value="NA-bd_OB-fold"/>
</dbReference>
<dbReference type="Pfam" id="PF02565">
    <property type="entry name" value="RecO_C"/>
    <property type="match status" value="1"/>
</dbReference>
<proteinExistence type="inferred from homology"/>
<dbReference type="PANTHER" id="PTHR33991:SF1">
    <property type="entry name" value="DNA REPAIR PROTEIN RECO"/>
    <property type="match status" value="1"/>
</dbReference>
<accession>A0A1M7S095</accession>
<name>A0A1M7S095_9RHOB</name>
<sequence>MLLTVRRLGEGGALLEAFTAAHGRHAGVAPGGGSRRMAPLLQPGAQLDLVWRARLESHTGTYRAELIRSRAAAIMSDGRALAAMQAAAALLRWLPEREPHPALYARTIEMADALGADPDWPRRYAAWELALLAELGFGLDLERCALTGAREDLAWISPRTGRAVTRAAGAPWADRLLPLPPFFLGLPGGDAAEGLRVTGHFLGAHAAAAFGHKGLPPARARLAQIFAAG</sequence>
<dbReference type="InterPro" id="IPR022572">
    <property type="entry name" value="DNA_rep/recomb_RecO_N"/>
</dbReference>
<dbReference type="EMBL" id="FRDL01000001">
    <property type="protein sequence ID" value="SHN52007.1"/>
    <property type="molecule type" value="Genomic_DNA"/>
</dbReference>
<dbReference type="Proteomes" id="UP000184066">
    <property type="component" value="Unassembled WGS sequence"/>
</dbReference>
<dbReference type="AlphaFoldDB" id="A0A1M7S095"/>
<evidence type="ECO:0000256" key="3">
    <source>
        <dbReference type="ARBA" id="ARBA00022763"/>
    </source>
</evidence>
<comment type="function">
    <text evidence="7">Involved in DNA repair and RecF pathway recombination.</text>
</comment>
<evidence type="ECO:0000256" key="6">
    <source>
        <dbReference type="ARBA" id="ARBA00033409"/>
    </source>
</evidence>
<evidence type="ECO:0000256" key="5">
    <source>
        <dbReference type="ARBA" id="ARBA00023204"/>
    </source>
</evidence>
<dbReference type="HAMAP" id="MF_00201">
    <property type="entry name" value="RecO"/>
    <property type="match status" value="1"/>
</dbReference>
<dbReference type="GO" id="GO:0006302">
    <property type="term" value="P:double-strand break repair"/>
    <property type="evidence" value="ECO:0007669"/>
    <property type="project" value="TreeGrafter"/>
</dbReference>
<evidence type="ECO:0000313" key="9">
    <source>
        <dbReference type="EMBL" id="SHN52007.1"/>
    </source>
</evidence>
<evidence type="ECO:0000256" key="4">
    <source>
        <dbReference type="ARBA" id="ARBA00023172"/>
    </source>
</evidence>
<comment type="similarity">
    <text evidence="1 7">Belongs to the RecO family.</text>
</comment>
<dbReference type="SUPFAM" id="SSF57863">
    <property type="entry name" value="ArfGap/RecO-like zinc finger"/>
    <property type="match status" value="1"/>
</dbReference>
<evidence type="ECO:0000259" key="8">
    <source>
        <dbReference type="Pfam" id="PF11967"/>
    </source>
</evidence>
<keyword evidence="4 7" id="KW-0233">DNA recombination</keyword>
<reference evidence="9 10" key="1">
    <citation type="submission" date="2016-12" db="EMBL/GenBank/DDBJ databases">
        <authorList>
            <person name="Song W.-J."/>
            <person name="Kurnit D.M."/>
        </authorList>
    </citation>
    <scope>NUCLEOTIDE SEQUENCE [LARGE SCALE GENOMIC DNA]</scope>
    <source>
        <strain evidence="9 10">CGMCC 1.10808</strain>
    </source>
</reference>
<keyword evidence="3 7" id="KW-0227">DNA damage</keyword>
<dbReference type="NCBIfam" id="TIGR00613">
    <property type="entry name" value="reco"/>
    <property type="match status" value="1"/>
</dbReference>
<dbReference type="PANTHER" id="PTHR33991">
    <property type="entry name" value="DNA REPAIR PROTEIN RECO"/>
    <property type="match status" value="1"/>
</dbReference>
<keyword evidence="5 7" id="KW-0234">DNA repair</keyword>
<evidence type="ECO:0000256" key="1">
    <source>
        <dbReference type="ARBA" id="ARBA00007452"/>
    </source>
</evidence>
<dbReference type="InterPro" id="IPR042242">
    <property type="entry name" value="RecO_C"/>
</dbReference>
<evidence type="ECO:0000313" key="10">
    <source>
        <dbReference type="Proteomes" id="UP000184066"/>
    </source>
</evidence>
<gene>
    <name evidence="7" type="primary">recO</name>
    <name evidence="9" type="ORF">SAMN05216200_101388</name>
</gene>
<dbReference type="Gene3D" id="1.20.1440.120">
    <property type="entry name" value="Recombination protein O, C-terminal domain"/>
    <property type="match status" value="1"/>
</dbReference>
<dbReference type="InterPro" id="IPR037278">
    <property type="entry name" value="ARFGAP/RecO"/>
</dbReference>
<dbReference type="InterPro" id="IPR003717">
    <property type="entry name" value="RecO"/>
</dbReference>
<dbReference type="GO" id="GO:0043590">
    <property type="term" value="C:bacterial nucleoid"/>
    <property type="evidence" value="ECO:0007669"/>
    <property type="project" value="TreeGrafter"/>
</dbReference>
<evidence type="ECO:0000256" key="7">
    <source>
        <dbReference type="HAMAP-Rule" id="MF_00201"/>
    </source>
</evidence>
<dbReference type="Gene3D" id="2.40.50.140">
    <property type="entry name" value="Nucleic acid-binding proteins"/>
    <property type="match status" value="1"/>
</dbReference>
<evidence type="ECO:0000256" key="2">
    <source>
        <dbReference type="ARBA" id="ARBA00021310"/>
    </source>
</evidence>
<dbReference type="STRING" id="1189325.SAMN04488119_102130"/>
<feature type="domain" description="DNA replication/recombination mediator RecO N-terminal" evidence="8">
    <location>
        <begin position="2"/>
        <end position="69"/>
    </location>
</feature>
<organism evidence="9 10">
    <name type="scientific">Oceanicella actignis</name>
    <dbReference type="NCBI Taxonomy" id="1189325"/>
    <lineage>
        <taxon>Bacteria</taxon>
        <taxon>Pseudomonadati</taxon>
        <taxon>Pseudomonadota</taxon>
        <taxon>Alphaproteobacteria</taxon>
        <taxon>Rhodobacterales</taxon>
        <taxon>Paracoccaceae</taxon>
        <taxon>Oceanicella</taxon>
    </lineage>
</organism>